<evidence type="ECO:0000313" key="2">
    <source>
        <dbReference type="EMBL" id="NHR07807.1"/>
    </source>
</evidence>
<evidence type="ECO:0000256" key="1">
    <source>
        <dbReference type="SAM" id="SignalP"/>
    </source>
</evidence>
<accession>A0ABX0L7L9</accession>
<dbReference type="EMBL" id="JAAOMA010000042">
    <property type="protein sequence ID" value="NHR07807.1"/>
    <property type="molecule type" value="Genomic_DNA"/>
</dbReference>
<dbReference type="RefSeq" id="WP_166453556.1">
    <property type="nucleotide sequence ID" value="NZ_JAAOMA010000042.1"/>
</dbReference>
<dbReference type="Pfam" id="PF09673">
    <property type="entry name" value="TrbC_Ftype"/>
    <property type="match status" value="1"/>
</dbReference>
<name>A0ABX0L7L9_9NEIS</name>
<evidence type="ECO:0000313" key="3">
    <source>
        <dbReference type="Proteomes" id="UP001515641"/>
    </source>
</evidence>
<keyword evidence="1" id="KW-0732">Signal</keyword>
<reference evidence="2 3" key="1">
    <citation type="submission" date="2020-03" db="EMBL/GenBank/DDBJ databases">
        <title>Draft genome sequence of environmentally isolated cultures.</title>
        <authorList>
            <person name="Wilson H.S."/>
            <person name="De Leon M.E."/>
        </authorList>
    </citation>
    <scope>NUCLEOTIDE SEQUENCE [LARGE SCALE GENOMIC DNA]</scope>
    <source>
        <strain evidence="2 3">HSC-31F16</strain>
    </source>
</reference>
<proteinExistence type="predicted"/>
<feature type="chain" id="PRO_5046835744" evidence="1">
    <location>
        <begin position="24"/>
        <end position="170"/>
    </location>
</feature>
<gene>
    <name evidence="2" type="primary">trbC</name>
    <name evidence="2" type="ORF">HA052_21690</name>
</gene>
<protein>
    <submittedName>
        <fullName evidence="2">Type-F conjugative transfer system pilin assembly protein TrbC</fullName>
    </submittedName>
</protein>
<dbReference type="InterPro" id="IPR014113">
    <property type="entry name" value="T4SS_TrbC_subgr"/>
</dbReference>
<dbReference type="Proteomes" id="UP001515641">
    <property type="component" value="Unassembled WGS sequence"/>
</dbReference>
<keyword evidence="3" id="KW-1185">Reference proteome</keyword>
<sequence length="170" mass="18917">MTRLPKIKFALLSLLLLCGELQAQSLYESMRPPKWNSYIFVSLKMPSSTLIALAKESQQAGIPMILAGFEGNQTSIGTTRDRIQSINSACCGKRGGTKWQIYPQLFERYKIHEVPTFVLAKGDSESPADFVKISGDIALADALKRIAQQSTQAEMRARAKQIYTKAFINN</sequence>
<feature type="signal peptide" evidence="1">
    <location>
        <begin position="1"/>
        <end position="23"/>
    </location>
</feature>
<dbReference type="InterPro" id="IPR019106">
    <property type="entry name" value="T4SS_TrbC"/>
</dbReference>
<dbReference type="NCBIfam" id="TIGR02742">
    <property type="entry name" value="TrbC_Ftype"/>
    <property type="match status" value="1"/>
</dbReference>
<organism evidence="2 3">
    <name type="scientific">Chromobacterium fluminis</name>
    <dbReference type="NCBI Taxonomy" id="3044269"/>
    <lineage>
        <taxon>Bacteria</taxon>
        <taxon>Pseudomonadati</taxon>
        <taxon>Pseudomonadota</taxon>
        <taxon>Betaproteobacteria</taxon>
        <taxon>Neisseriales</taxon>
        <taxon>Chromobacteriaceae</taxon>
        <taxon>Chromobacterium</taxon>
    </lineage>
</organism>
<comment type="caution">
    <text evidence="2">The sequence shown here is derived from an EMBL/GenBank/DDBJ whole genome shotgun (WGS) entry which is preliminary data.</text>
</comment>